<dbReference type="Gene3D" id="1.20.1440.210">
    <property type="match status" value="1"/>
</dbReference>
<name>A0A8C6UA83_9GOBI</name>
<sequence length="389" mass="44665">MAEDGRRGGEEEDRGPGSVHEMFVVMENLLEKLKMLRYEELLERHNMKPLTRHYFVSSPYLVANPGQQFFMFSVVAAWLLNVAGRSFTEPQESDEPNATISNILAELRSFGVRVDFPPSKLKSGSGEYVCYVLDRLAEEALKKRGVPFKRPSYPTESTEEEELQGDEAELTLSRVEEDLEQESRLKPEEILESTVDAAEWSLEVERVLPQLKVTIRTDNKDWRIHVDQMHQHRDGINSSLQDAKGHLDKLQEDISKTLEKVSSREKYINNQLEGLIQQYRSAQAQLREVKERYQQASGGVTERTRVLAEISEELEKVKQEMEERGSSMSDGAPVVRIKQSVTRLRQETQQMEVRMGVVEHSLLQAKLKEKSNMTRDMHHVPDSVPGHFS</sequence>
<dbReference type="GO" id="GO:0005794">
    <property type="term" value="C:Golgi apparatus"/>
    <property type="evidence" value="ECO:0007669"/>
    <property type="project" value="TreeGrafter"/>
</dbReference>
<dbReference type="Pfam" id="PF10498">
    <property type="entry name" value="IFT57"/>
    <property type="match status" value="1"/>
</dbReference>
<feature type="coiled-coil region" evidence="6">
    <location>
        <begin position="240"/>
        <end position="327"/>
    </location>
</feature>
<dbReference type="GO" id="GO:0005815">
    <property type="term" value="C:microtubule organizing center"/>
    <property type="evidence" value="ECO:0007669"/>
    <property type="project" value="TreeGrafter"/>
</dbReference>
<dbReference type="Ensembl" id="ENSNMLT00000038000.1">
    <property type="protein sequence ID" value="ENSNMLP00000034116.1"/>
    <property type="gene ID" value="ENSNMLG00000021270.1"/>
</dbReference>
<accession>A0A8C6UA83</accession>
<dbReference type="AlphaFoldDB" id="A0A8C6UA83"/>
<keyword evidence="5" id="KW-0966">Cell projection</keyword>
<dbReference type="InterPro" id="IPR019530">
    <property type="entry name" value="Intra-flagellar_transport_57"/>
</dbReference>
<dbReference type="PANTHER" id="PTHR16011">
    <property type="entry name" value="IFT57/HIPPI"/>
    <property type="match status" value="1"/>
</dbReference>
<evidence type="ECO:0000313" key="9">
    <source>
        <dbReference type="Proteomes" id="UP000694523"/>
    </source>
</evidence>
<reference evidence="8" key="1">
    <citation type="submission" date="2025-08" db="UniProtKB">
        <authorList>
            <consortium name="Ensembl"/>
        </authorList>
    </citation>
    <scope>IDENTIFICATION</scope>
</reference>
<proteinExistence type="inferred from homology"/>
<evidence type="ECO:0000256" key="2">
    <source>
        <dbReference type="ARBA" id="ARBA00009415"/>
    </source>
</evidence>
<dbReference type="GO" id="GO:1905515">
    <property type="term" value="P:non-motile cilium assembly"/>
    <property type="evidence" value="ECO:0007669"/>
    <property type="project" value="TreeGrafter"/>
</dbReference>
<keyword evidence="6" id="KW-0175">Coiled coil</keyword>
<evidence type="ECO:0000256" key="1">
    <source>
        <dbReference type="ARBA" id="ARBA00004138"/>
    </source>
</evidence>
<dbReference type="Proteomes" id="UP000694523">
    <property type="component" value="Unplaced"/>
</dbReference>
<evidence type="ECO:0000256" key="7">
    <source>
        <dbReference type="SAM" id="MobiDB-lite"/>
    </source>
</evidence>
<evidence type="ECO:0000256" key="6">
    <source>
        <dbReference type="SAM" id="Coils"/>
    </source>
</evidence>
<feature type="compositionally biased region" description="Acidic residues" evidence="7">
    <location>
        <begin position="157"/>
        <end position="167"/>
    </location>
</feature>
<comment type="similarity">
    <text evidence="2">Belongs to the IFT57 family.</text>
</comment>
<feature type="region of interest" description="Disordered" evidence="7">
    <location>
        <begin position="147"/>
        <end position="167"/>
    </location>
</feature>
<dbReference type="GO" id="GO:0030992">
    <property type="term" value="C:intraciliary transport particle B"/>
    <property type="evidence" value="ECO:0007669"/>
    <property type="project" value="TreeGrafter"/>
</dbReference>
<dbReference type="GO" id="GO:0042073">
    <property type="term" value="P:intraciliary transport"/>
    <property type="evidence" value="ECO:0007669"/>
    <property type="project" value="TreeGrafter"/>
</dbReference>
<evidence type="ECO:0000256" key="4">
    <source>
        <dbReference type="ARBA" id="ARBA00023069"/>
    </source>
</evidence>
<keyword evidence="9" id="KW-1185">Reference proteome</keyword>
<protein>
    <recommendedName>
        <fullName evidence="3">Intraflagellar transport protein 57 homolog</fullName>
    </recommendedName>
</protein>
<keyword evidence="4" id="KW-0969">Cilium</keyword>
<dbReference type="PANTHER" id="PTHR16011:SF0">
    <property type="entry name" value="INTRAFLAGELLAR TRANSPORT PROTEIN 57 HOMOLOG"/>
    <property type="match status" value="1"/>
</dbReference>
<comment type="subcellular location">
    <subcellularLocation>
        <location evidence="1">Cell projection</location>
        <location evidence="1">Cilium</location>
    </subcellularLocation>
</comment>
<reference evidence="8" key="2">
    <citation type="submission" date="2025-09" db="UniProtKB">
        <authorList>
            <consortium name="Ensembl"/>
        </authorList>
    </citation>
    <scope>IDENTIFICATION</scope>
</reference>
<dbReference type="GO" id="GO:0005929">
    <property type="term" value="C:cilium"/>
    <property type="evidence" value="ECO:0007669"/>
    <property type="project" value="UniProtKB-SubCell"/>
</dbReference>
<evidence type="ECO:0000256" key="3">
    <source>
        <dbReference type="ARBA" id="ARBA00020568"/>
    </source>
</evidence>
<evidence type="ECO:0000256" key="5">
    <source>
        <dbReference type="ARBA" id="ARBA00023273"/>
    </source>
</evidence>
<evidence type="ECO:0000313" key="8">
    <source>
        <dbReference type="Ensembl" id="ENSNMLP00000034116.1"/>
    </source>
</evidence>
<organism evidence="8 9">
    <name type="scientific">Neogobius melanostomus</name>
    <name type="common">round goby</name>
    <dbReference type="NCBI Taxonomy" id="47308"/>
    <lineage>
        <taxon>Eukaryota</taxon>
        <taxon>Metazoa</taxon>
        <taxon>Chordata</taxon>
        <taxon>Craniata</taxon>
        <taxon>Vertebrata</taxon>
        <taxon>Euteleostomi</taxon>
        <taxon>Actinopterygii</taxon>
        <taxon>Neopterygii</taxon>
        <taxon>Teleostei</taxon>
        <taxon>Neoteleostei</taxon>
        <taxon>Acanthomorphata</taxon>
        <taxon>Gobiaria</taxon>
        <taxon>Gobiiformes</taxon>
        <taxon>Gobioidei</taxon>
        <taxon>Gobiidae</taxon>
        <taxon>Benthophilinae</taxon>
        <taxon>Neogobiini</taxon>
        <taxon>Neogobius</taxon>
    </lineage>
</organism>